<gene>
    <name evidence="5" type="ORF">XM47_14405</name>
</gene>
<dbReference type="Proteomes" id="UP000037600">
    <property type="component" value="Unassembled WGS sequence"/>
</dbReference>
<dbReference type="PANTHER" id="PTHR43537">
    <property type="entry name" value="TRANSCRIPTIONAL REGULATOR, GNTR FAMILY"/>
    <property type="match status" value="1"/>
</dbReference>
<name>A0A0J8GNW3_9ALTE</name>
<proteinExistence type="predicted"/>
<dbReference type="Pfam" id="PF00392">
    <property type="entry name" value="GntR"/>
    <property type="match status" value="1"/>
</dbReference>
<comment type="caution">
    <text evidence="5">The sequence shown here is derived from an EMBL/GenBank/DDBJ whole genome shotgun (WGS) entry which is preliminary data.</text>
</comment>
<dbReference type="PRINTS" id="PR00035">
    <property type="entry name" value="HTHGNTR"/>
</dbReference>
<dbReference type="AlphaFoldDB" id="A0A0J8GNW3"/>
<dbReference type="GO" id="GO:0003700">
    <property type="term" value="F:DNA-binding transcription factor activity"/>
    <property type="evidence" value="ECO:0007669"/>
    <property type="project" value="InterPro"/>
</dbReference>
<dbReference type="InterPro" id="IPR008920">
    <property type="entry name" value="TF_FadR/GntR_C"/>
</dbReference>
<organism evidence="5 6">
    <name type="scientific">Catenovulum maritimum</name>
    <dbReference type="NCBI Taxonomy" id="1513271"/>
    <lineage>
        <taxon>Bacteria</taxon>
        <taxon>Pseudomonadati</taxon>
        <taxon>Pseudomonadota</taxon>
        <taxon>Gammaproteobacteria</taxon>
        <taxon>Alteromonadales</taxon>
        <taxon>Alteromonadaceae</taxon>
        <taxon>Catenovulum</taxon>
    </lineage>
</organism>
<evidence type="ECO:0000313" key="6">
    <source>
        <dbReference type="Proteomes" id="UP000037600"/>
    </source>
</evidence>
<dbReference type="PATRIC" id="fig|1513271.3.peg.2962"/>
<dbReference type="SMART" id="SM00895">
    <property type="entry name" value="FCD"/>
    <property type="match status" value="1"/>
</dbReference>
<keyword evidence="6" id="KW-1185">Reference proteome</keyword>
<dbReference type="PROSITE" id="PS50949">
    <property type="entry name" value="HTH_GNTR"/>
    <property type="match status" value="1"/>
</dbReference>
<dbReference type="Pfam" id="PF07729">
    <property type="entry name" value="FCD"/>
    <property type="match status" value="1"/>
</dbReference>
<dbReference type="GO" id="GO:0003677">
    <property type="term" value="F:DNA binding"/>
    <property type="evidence" value="ECO:0007669"/>
    <property type="project" value="UniProtKB-KW"/>
</dbReference>
<keyword evidence="2" id="KW-0238">DNA-binding</keyword>
<reference evidence="5 6" key="1">
    <citation type="submission" date="2015-04" db="EMBL/GenBank/DDBJ databases">
        <title>Draft Genome Sequence of the Novel Agar-Digesting Marine Bacterium Q1.</title>
        <authorList>
            <person name="Li Y."/>
            <person name="Li D."/>
            <person name="Chen G."/>
            <person name="Du Z."/>
        </authorList>
    </citation>
    <scope>NUCLEOTIDE SEQUENCE [LARGE SCALE GENOMIC DNA]</scope>
    <source>
        <strain evidence="5 6">Q1</strain>
    </source>
</reference>
<dbReference type="SUPFAM" id="SSF46785">
    <property type="entry name" value="Winged helix' DNA-binding domain"/>
    <property type="match status" value="1"/>
</dbReference>
<accession>A0A0J8GNW3</accession>
<protein>
    <submittedName>
        <fullName evidence="5">GntR family transcriptional regulator</fullName>
    </submittedName>
</protein>
<dbReference type="InterPro" id="IPR000524">
    <property type="entry name" value="Tscrpt_reg_HTH_GntR"/>
</dbReference>
<dbReference type="STRING" id="1513271.XM47_14405"/>
<sequence>MNELVYYDLKRTTIMAPSLPVQVARELGRRIVAGTYEPGTLIEDETRLVERFQVSRVVVRDAIKILVSKGLLEVRRGIGTKVKSRNHWTLWDDDVLAWHISAPPNYSFLQQMMDIRIAFEPKAAYWASKRATKEDLAVIKDACRKMEEEAEQGSVEKFVIADALFHKAVLRAAHNEFLTSMEGVIYSALLVSVQITNKDPRQNGTSIPFHIEVYEAIFNRDAELAERLTEKLLSDAIMRLETQFGKY</sequence>
<dbReference type="Gene3D" id="1.10.10.10">
    <property type="entry name" value="Winged helix-like DNA-binding domain superfamily/Winged helix DNA-binding domain"/>
    <property type="match status" value="1"/>
</dbReference>
<dbReference type="CDD" id="cd07377">
    <property type="entry name" value="WHTH_GntR"/>
    <property type="match status" value="1"/>
</dbReference>
<dbReference type="RefSeq" id="WP_048693944.1">
    <property type="nucleotide sequence ID" value="NZ_KQ130497.1"/>
</dbReference>
<evidence type="ECO:0000259" key="4">
    <source>
        <dbReference type="PROSITE" id="PS50949"/>
    </source>
</evidence>
<evidence type="ECO:0000256" key="1">
    <source>
        <dbReference type="ARBA" id="ARBA00023015"/>
    </source>
</evidence>
<evidence type="ECO:0000256" key="3">
    <source>
        <dbReference type="ARBA" id="ARBA00023163"/>
    </source>
</evidence>
<dbReference type="SMART" id="SM00345">
    <property type="entry name" value="HTH_GNTR"/>
    <property type="match status" value="1"/>
</dbReference>
<dbReference type="EMBL" id="LAZL01000024">
    <property type="protein sequence ID" value="KMT64477.1"/>
    <property type="molecule type" value="Genomic_DNA"/>
</dbReference>
<dbReference type="SUPFAM" id="SSF48008">
    <property type="entry name" value="GntR ligand-binding domain-like"/>
    <property type="match status" value="1"/>
</dbReference>
<dbReference type="InterPro" id="IPR036390">
    <property type="entry name" value="WH_DNA-bd_sf"/>
</dbReference>
<evidence type="ECO:0000313" key="5">
    <source>
        <dbReference type="EMBL" id="KMT64477.1"/>
    </source>
</evidence>
<feature type="domain" description="HTH gntR-type" evidence="4">
    <location>
        <begin position="17"/>
        <end position="85"/>
    </location>
</feature>
<dbReference type="InterPro" id="IPR011711">
    <property type="entry name" value="GntR_C"/>
</dbReference>
<evidence type="ECO:0000256" key="2">
    <source>
        <dbReference type="ARBA" id="ARBA00023125"/>
    </source>
</evidence>
<dbReference type="InterPro" id="IPR036388">
    <property type="entry name" value="WH-like_DNA-bd_sf"/>
</dbReference>
<keyword evidence="1" id="KW-0805">Transcription regulation</keyword>
<dbReference type="Gene3D" id="1.20.120.530">
    <property type="entry name" value="GntR ligand-binding domain-like"/>
    <property type="match status" value="1"/>
</dbReference>
<keyword evidence="3" id="KW-0804">Transcription</keyword>
<dbReference type="PANTHER" id="PTHR43537:SF44">
    <property type="entry name" value="GNTR FAMILY REGULATORY PROTEIN"/>
    <property type="match status" value="1"/>
</dbReference>
<dbReference type="OrthoDB" id="9028214at2"/>